<evidence type="ECO:0000259" key="1">
    <source>
        <dbReference type="Pfam" id="PF13338"/>
    </source>
</evidence>
<evidence type="ECO:0000313" key="3">
    <source>
        <dbReference type="Proteomes" id="UP000004968"/>
    </source>
</evidence>
<dbReference type="AlphaFoldDB" id="D3AKK4"/>
<sequence>MTFTLNNIIIISIKVNREEGTFMNATEAIIQMAEKNNGIVTNMMVVDAGISRGNLKYLVDRGRLEKVSRGVYTLPKVWEDELFNLQMRFKRGIFSYETALFLCDLTDRTPNYYNMTFPSNYNITNPKVENVRCTQSKPSLYDIGITSLFTPGGNEVNAYCRERTLCDIISPRSRVDIQIIADAYKRYTSKKDKNIPLLSEYAKTFKVEKRLRSYLEVLL</sequence>
<dbReference type="EMBL" id="ACIO01000357">
    <property type="protein sequence ID" value="EFC97646.1"/>
    <property type="molecule type" value="Genomic_DNA"/>
</dbReference>
<reference evidence="2 3" key="1">
    <citation type="submission" date="2010-01" db="EMBL/GenBank/DDBJ databases">
        <authorList>
            <person name="Weinstock G."/>
            <person name="Sodergren E."/>
            <person name="Clifton S."/>
            <person name="Fulton L."/>
            <person name="Fulton B."/>
            <person name="Courtney L."/>
            <person name="Fronick C."/>
            <person name="Harrison M."/>
            <person name="Strong C."/>
            <person name="Farmer C."/>
            <person name="Delahaunty K."/>
            <person name="Markovic C."/>
            <person name="Hall O."/>
            <person name="Minx P."/>
            <person name="Tomlinson C."/>
            <person name="Mitreva M."/>
            <person name="Nelson J."/>
            <person name="Hou S."/>
            <person name="Wollam A."/>
            <person name="Pepin K.H."/>
            <person name="Johnson M."/>
            <person name="Bhonagiri V."/>
            <person name="Nash W.E."/>
            <person name="Warren W."/>
            <person name="Chinwalla A."/>
            <person name="Mardis E.R."/>
            <person name="Wilson R.K."/>
        </authorList>
    </citation>
    <scope>NUCLEOTIDE SEQUENCE [LARGE SCALE GENOMIC DNA]</scope>
    <source>
        <strain evidence="2 3">DSM 13479</strain>
    </source>
</reference>
<organism evidence="2 3">
    <name type="scientific">Hungatella hathewayi DSM 13479</name>
    <dbReference type="NCBI Taxonomy" id="566550"/>
    <lineage>
        <taxon>Bacteria</taxon>
        <taxon>Bacillati</taxon>
        <taxon>Bacillota</taxon>
        <taxon>Clostridia</taxon>
        <taxon>Lachnospirales</taxon>
        <taxon>Lachnospiraceae</taxon>
        <taxon>Hungatella</taxon>
    </lineage>
</organism>
<name>D3AKK4_9FIRM</name>
<gene>
    <name evidence="2" type="primary">abiGI</name>
    <name evidence="2" type="ORF">CLOSTHATH_04148</name>
</gene>
<evidence type="ECO:0000313" key="2">
    <source>
        <dbReference type="EMBL" id="EFC97646.1"/>
    </source>
</evidence>
<dbReference type="Proteomes" id="UP000004968">
    <property type="component" value="Unassembled WGS sequence"/>
</dbReference>
<protein>
    <submittedName>
        <fullName evidence="2">Abortive infection protein AbiGI</fullName>
    </submittedName>
</protein>
<dbReference type="InterPro" id="IPR025159">
    <property type="entry name" value="AbiEi_N"/>
</dbReference>
<dbReference type="HOGENOM" id="CLU_089333_1_2_9"/>
<accession>D3AKK4</accession>
<comment type="caution">
    <text evidence="2">The sequence shown here is derived from an EMBL/GenBank/DDBJ whole genome shotgun (WGS) entry which is preliminary data.</text>
</comment>
<feature type="domain" description="AbiEi antitoxin N-terminal" evidence="1">
    <location>
        <begin position="28"/>
        <end position="75"/>
    </location>
</feature>
<dbReference type="Pfam" id="PF13338">
    <property type="entry name" value="AbiEi_4"/>
    <property type="match status" value="1"/>
</dbReference>
<proteinExistence type="predicted"/>